<dbReference type="SUPFAM" id="SSF46626">
    <property type="entry name" value="Cytochrome c"/>
    <property type="match status" value="1"/>
</dbReference>
<dbReference type="PANTHER" id="PTHR33751:SF1">
    <property type="entry name" value="CBB3-TYPE CYTOCHROME C OXIDASE SUBUNIT FIXP"/>
    <property type="match status" value="1"/>
</dbReference>
<keyword evidence="8" id="KW-1185">Reference proteome</keyword>
<dbReference type="PANTHER" id="PTHR33751">
    <property type="entry name" value="CBB3-TYPE CYTOCHROME C OXIDASE SUBUNIT FIXP"/>
    <property type="match status" value="1"/>
</dbReference>
<dbReference type="STRING" id="420662.Mpe_A1596"/>
<reference evidence="7 8" key="1">
    <citation type="journal article" date="2007" name="J. Bacteriol.">
        <title>Whole-genome analysis of the methyl tert-butyl ether-degrading beta-proteobacterium Methylibium petroleiphilum PM1.</title>
        <authorList>
            <person name="Kane S.R."/>
            <person name="Chakicherla A.Y."/>
            <person name="Chain P.S.G."/>
            <person name="Schmidt R."/>
            <person name="Shin M.W."/>
            <person name="Legler T.C."/>
            <person name="Scow K.M."/>
            <person name="Larimer F.W."/>
            <person name="Lucas S.M."/>
            <person name="Richardson P.M."/>
            <person name="Hristova K.R."/>
        </authorList>
    </citation>
    <scope>NUCLEOTIDE SEQUENCE [LARGE SCALE GENOMIC DNA]</scope>
    <source>
        <strain evidence="8">ATCC BAA-1232 / LMG 22953 / PM1</strain>
    </source>
</reference>
<dbReference type="PROSITE" id="PS51007">
    <property type="entry name" value="CYTC"/>
    <property type="match status" value="1"/>
</dbReference>
<dbReference type="RefSeq" id="WP_011829195.1">
    <property type="nucleotide sequence ID" value="NC_008825.1"/>
</dbReference>
<protein>
    <recommendedName>
        <fullName evidence="6">Cytochrome c domain-containing protein</fullName>
    </recommendedName>
</protein>
<evidence type="ECO:0000256" key="1">
    <source>
        <dbReference type="ARBA" id="ARBA00022617"/>
    </source>
</evidence>
<evidence type="ECO:0000256" key="3">
    <source>
        <dbReference type="ARBA" id="ARBA00023004"/>
    </source>
</evidence>
<dbReference type="InterPro" id="IPR050597">
    <property type="entry name" value="Cytochrome_c_Oxidase_Subunit"/>
</dbReference>
<feature type="signal peptide" evidence="5">
    <location>
        <begin position="1"/>
        <end position="19"/>
    </location>
</feature>
<evidence type="ECO:0000259" key="6">
    <source>
        <dbReference type="PROSITE" id="PS51007"/>
    </source>
</evidence>
<dbReference type="Gene3D" id="1.10.760.10">
    <property type="entry name" value="Cytochrome c-like domain"/>
    <property type="match status" value="1"/>
</dbReference>
<evidence type="ECO:0000256" key="4">
    <source>
        <dbReference type="PROSITE-ProRule" id="PRU00433"/>
    </source>
</evidence>
<evidence type="ECO:0000313" key="8">
    <source>
        <dbReference type="Proteomes" id="UP000000366"/>
    </source>
</evidence>
<dbReference type="Pfam" id="PF13442">
    <property type="entry name" value="Cytochrome_CBB3"/>
    <property type="match status" value="1"/>
</dbReference>
<organism evidence="7 8">
    <name type="scientific">Methylibium petroleiphilum (strain ATCC BAA-1232 / LMG 22953 / PM1)</name>
    <dbReference type="NCBI Taxonomy" id="420662"/>
    <lineage>
        <taxon>Bacteria</taxon>
        <taxon>Pseudomonadati</taxon>
        <taxon>Pseudomonadota</taxon>
        <taxon>Betaproteobacteria</taxon>
        <taxon>Burkholderiales</taxon>
        <taxon>Sphaerotilaceae</taxon>
        <taxon>Methylibium</taxon>
    </lineage>
</organism>
<gene>
    <name evidence="7" type="ordered locus">Mpe_A1596</name>
</gene>
<keyword evidence="1 4" id="KW-0349">Heme</keyword>
<dbReference type="AlphaFoldDB" id="A2SG69"/>
<dbReference type="InterPro" id="IPR009056">
    <property type="entry name" value="Cyt_c-like_dom"/>
</dbReference>
<dbReference type="GO" id="GO:0046872">
    <property type="term" value="F:metal ion binding"/>
    <property type="evidence" value="ECO:0007669"/>
    <property type="project" value="UniProtKB-KW"/>
</dbReference>
<dbReference type="KEGG" id="mpt:Mpe_A1596"/>
<dbReference type="EMBL" id="CP000555">
    <property type="protein sequence ID" value="ABM94558.1"/>
    <property type="molecule type" value="Genomic_DNA"/>
</dbReference>
<dbReference type="InterPro" id="IPR036909">
    <property type="entry name" value="Cyt_c-like_dom_sf"/>
</dbReference>
<evidence type="ECO:0000256" key="2">
    <source>
        <dbReference type="ARBA" id="ARBA00022723"/>
    </source>
</evidence>
<evidence type="ECO:0000313" key="7">
    <source>
        <dbReference type="EMBL" id="ABM94558.1"/>
    </source>
</evidence>
<dbReference type="eggNOG" id="COG2010">
    <property type="taxonomic scope" value="Bacteria"/>
</dbReference>
<dbReference type="GO" id="GO:0020037">
    <property type="term" value="F:heme binding"/>
    <property type="evidence" value="ECO:0007669"/>
    <property type="project" value="InterPro"/>
</dbReference>
<sequence>MKSLLSPRLVTLAAVLACAVGPAIGTPPPKPANESAPAGGAAAPSFDLNDVARIEAGKKRFNSTCSAYCHGAEGEGGKTPPFKGNTKFVAADAYKTISEGRRGSDIMPPWGNAFTPEQIWELVAYIQFLSKQPPSQ</sequence>
<accession>A2SG69</accession>
<dbReference type="Proteomes" id="UP000000366">
    <property type="component" value="Chromosome"/>
</dbReference>
<feature type="chain" id="PRO_5002646269" description="Cytochrome c domain-containing protein" evidence="5">
    <location>
        <begin position="20"/>
        <end position="136"/>
    </location>
</feature>
<evidence type="ECO:0000256" key="5">
    <source>
        <dbReference type="SAM" id="SignalP"/>
    </source>
</evidence>
<keyword evidence="2 4" id="KW-0479">Metal-binding</keyword>
<name>A2SG69_METPP</name>
<dbReference type="GO" id="GO:0009055">
    <property type="term" value="F:electron transfer activity"/>
    <property type="evidence" value="ECO:0007669"/>
    <property type="project" value="InterPro"/>
</dbReference>
<dbReference type="HOGENOM" id="CLU_101159_0_0_4"/>
<keyword evidence="3 4" id="KW-0408">Iron</keyword>
<proteinExistence type="predicted"/>
<keyword evidence="5" id="KW-0732">Signal</keyword>
<feature type="domain" description="Cytochrome c" evidence="6">
    <location>
        <begin position="52"/>
        <end position="130"/>
    </location>
</feature>